<dbReference type="InterPro" id="IPR036520">
    <property type="entry name" value="UPF0759_sf"/>
</dbReference>
<dbReference type="eggNOG" id="COG1801">
    <property type="taxonomic scope" value="Bacteria"/>
</dbReference>
<dbReference type="AlphaFoldDB" id="A0A017TEX8"/>
<accession>A0A017TEX8</accession>
<keyword evidence="2" id="KW-1185">Reference proteome</keyword>
<dbReference type="SUPFAM" id="SSF117396">
    <property type="entry name" value="TM1631-like"/>
    <property type="match status" value="1"/>
</dbReference>
<organism evidence="1 2">
    <name type="scientific">Chondromyces apiculatus DSM 436</name>
    <dbReference type="NCBI Taxonomy" id="1192034"/>
    <lineage>
        <taxon>Bacteria</taxon>
        <taxon>Pseudomonadati</taxon>
        <taxon>Myxococcota</taxon>
        <taxon>Polyangia</taxon>
        <taxon>Polyangiales</taxon>
        <taxon>Polyangiaceae</taxon>
        <taxon>Chondromyces</taxon>
    </lineage>
</organism>
<sequence>MLTRVSRQRRTAIQQLSLFEQPPEALVEAATAPDDSPALAQSLVQVHAEAATIAARLPPGLRLGTSSWSFPGWAGIVYARRQSVKDLAYSGLAEYAQHPLLTTVGIDRSFYAPVPDGDYLRYARQLPPGFLCVTKAPHAVMAQVFMAPGLPEDASGPTVTPNPDFLSVAAFEAMHARPLLTSFQEHAGPVLLEMPPVGPAHRMPLPAFLDRLDSFLAAAPRGLRYAVELRERSYLTPAYAEVLRAHGAAHAYTYWRSMPLPGAQAAVVPVTQAPFALVRLSLKPGRAYEADKARFAPFDKIVEPDPQMRAQVVEITCAAAAAGIPAFVLVNNKAEGSSPRTVQELAALCAVAWERRTAPHAR</sequence>
<dbReference type="Pfam" id="PF01904">
    <property type="entry name" value="DUF72"/>
    <property type="match status" value="1"/>
</dbReference>
<dbReference type="EMBL" id="ASRX01000006">
    <property type="protein sequence ID" value="EYF07853.1"/>
    <property type="molecule type" value="Genomic_DNA"/>
</dbReference>
<dbReference type="OrthoDB" id="9780310at2"/>
<dbReference type="PANTHER" id="PTHR30348">
    <property type="entry name" value="UNCHARACTERIZED PROTEIN YECE"/>
    <property type="match status" value="1"/>
</dbReference>
<evidence type="ECO:0000313" key="2">
    <source>
        <dbReference type="Proteomes" id="UP000019678"/>
    </source>
</evidence>
<proteinExistence type="predicted"/>
<reference evidence="1 2" key="1">
    <citation type="submission" date="2013-05" db="EMBL/GenBank/DDBJ databases">
        <title>Genome assembly of Chondromyces apiculatus DSM 436.</title>
        <authorList>
            <person name="Sharma G."/>
            <person name="Khatri I."/>
            <person name="Kaur C."/>
            <person name="Mayilraj S."/>
            <person name="Subramanian S."/>
        </authorList>
    </citation>
    <scope>NUCLEOTIDE SEQUENCE [LARGE SCALE GENOMIC DNA]</scope>
    <source>
        <strain evidence="1 2">DSM 436</strain>
    </source>
</reference>
<protein>
    <recommendedName>
        <fullName evidence="3">DUF72 domain-containing protein</fullName>
    </recommendedName>
</protein>
<dbReference type="PANTHER" id="PTHR30348:SF4">
    <property type="entry name" value="DUF72 DOMAIN-CONTAINING PROTEIN"/>
    <property type="match status" value="1"/>
</dbReference>
<dbReference type="Proteomes" id="UP000019678">
    <property type="component" value="Unassembled WGS sequence"/>
</dbReference>
<comment type="caution">
    <text evidence="1">The sequence shown here is derived from an EMBL/GenBank/DDBJ whole genome shotgun (WGS) entry which is preliminary data.</text>
</comment>
<gene>
    <name evidence="1" type="ORF">CAP_6875</name>
</gene>
<evidence type="ECO:0008006" key="3">
    <source>
        <dbReference type="Google" id="ProtNLM"/>
    </source>
</evidence>
<evidence type="ECO:0000313" key="1">
    <source>
        <dbReference type="EMBL" id="EYF07853.1"/>
    </source>
</evidence>
<name>A0A017TEX8_9BACT</name>
<dbReference type="STRING" id="1192034.CAP_6875"/>
<dbReference type="InterPro" id="IPR002763">
    <property type="entry name" value="DUF72"/>
</dbReference>
<dbReference type="Gene3D" id="3.20.20.410">
    <property type="entry name" value="Protein of unknown function UPF0759"/>
    <property type="match status" value="1"/>
</dbReference>